<dbReference type="AlphaFoldDB" id="A0A2S9VFE8"/>
<dbReference type="Proteomes" id="UP000238949">
    <property type="component" value="Unassembled WGS sequence"/>
</dbReference>
<comment type="caution">
    <text evidence="1">The sequence shown here is derived from an EMBL/GenBank/DDBJ whole genome shotgun (WGS) entry which is preliminary data.</text>
</comment>
<protein>
    <submittedName>
        <fullName evidence="1">Uncharacterized protein</fullName>
    </submittedName>
</protein>
<reference evidence="2" key="1">
    <citation type="journal article" date="2020" name="Int. J. Syst. Evol. Microbiol.">
        <title>Alteromonas alba sp. nov., a marine bacterium isolated from the seawater of the West Pacific Ocean.</title>
        <authorList>
            <person name="Sun C."/>
            <person name="Wu Y.-H."/>
            <person name="Xamxidin M."/>
            <person name="Cheng H."/>
            <person name="Xu X.-W."/>
        </authorList>
    </citation>
    <scope>NUCLEOTIDE SEQUENCE [LARGE SCALE GENOMIC DNA]</scope>
    <source>
        <strain evidence="2">190</strain>
    </source>
</reference>
<dbReference type="EMBL" id="PVNP01000014">
    <property type="protein sequence ID" value="PRO75188.1"/>
    <property type="molecule type" value="Genomic_DNA"/>
</dbReference>
<sequence length="109" mass="11984">MLVDNSAANNLPWLKSFYETSHEAHTAKEILPLISGLKNLLADGNYQIANDALLEMNLKKLSPTAMVSFISATYPAKNKLEAWQVSFSKVRNALLNQGLDADSILHGLN</sequence>
<keyword evidence="2" id="KW-1185">Reference proteome</keyword>
<accession>A0A2S9VFE8</accession>
<name>A0A2S9VFE8_9ALTE</name>
<organism evidence="1 2">
    <name type="scientific">Alteromonas alba</name>
    <dbReference type="NCBI Taxonomy" id="2079529"/>
    <lineage>
        <taxon>Bacteria</taxon>
        <taxon>Pseudomonadati</taxon>
        <taxon>Pseudomonadota</taxon>
        <taxon>Gammaproteobacteria</taxon>
        <taxon>Alteromonadales</taxon>
        <taxon>Alteromonadaceae</taxon>
        <taxon>Alteromonas/Salinimonas group</taxon>
        <taxon>Alteromonas</taxon>
    </lineage>
</organism>
<evidence type="ECO:0000313" key="2">
    <source>
        <dbReference type="Proteomes" id="UP000238949"/>
    </source>
</evidence>
<proteinExistence type="predicted"/>
<gene>
    <name evidence="1" type="ORF">C6Y40_02405</name>
</gene>
<evidence type="ECO:0000313" key="1">
    <source>
        <dbReference type="EMBL" id="PRO75188.1"/>
    </source>
</evidence>